<keyword evidence="6" id="KW-1185">Reference proteome</keyword>
<dbReference type="InterPro" id="IPR002401">
    <property type="entry name" value="Cyt_P450_E_grp-I"/>
</dbReference>
<dbReference type="GO" id="GO:0005506">
    <property type="term" value="F:iron ion binding"/>
    <property type="evidence" value="ECO:0007669"/>
    <property type="project" value="InterPro"/>
</dbReference>
<dbReference type="OrthoDB" id="1470350at2759"/>
<gene>
    <name evidence="5" type="ORF">CPELLU_LOCUS19948</name>
</gene>
<dbReference type="GO" id="GO:0004497">
    <property type="term" value="F:monooxygenase activity"/>
    <property type="evidence" value="ECO:0007669"/>
    <property type="project" value="UniProtKB-KW"/>
</dbReference>
<dbReference type="GO" id="GO:0016705">
    <property type="term" value="F:oxidoreductase activity, acting on paired donors, with incorporation or reduction of molecular oxygen"/>
    <property type="evidence" value="ECO:0007669"/>
    <property type="project" value="InterPro"/>
</dbReference>
<accession>A0A9N9PK05</accession>
<keyword evidence="1 3" id="KW-0479">Metal-binding</keyword>
<dbReference type="InterPro" id="IPR017972">
    <property type="entry name" value="Cyt_P450_CS"/>
</dbReference>
<feature type="binding site" description="axial binding residue" evidence="3">
    <location>
        <position position="284"/>
    </location>
    <ligand>
        <name>heme</name>
        <dbReference type="ChEBI" id="CHEBI:30413"/>
    </ligand>
    <ligandPart>
        <name>Fe</name>
        <dbReference type="ChEBI" id="CHEBI:18248"/>
    </ligandPart>
</feature>
<dbReference type="EMBL" id="CAJVQA010053621">
    <property type="protein sequence ID" value="CAG8823928.1"/>
    <property type="molecule type" value="Genomic_DNA"/>
</dbReference>
<evidence type="ECO:0000256" key="2">
    <source>
        <dbReference type="ARBA" id="ARBA00023004"/>
    </source>
</evidence>
<comment type="cofactor">
    <cofactor evidence="3">
        <name>heme</name>
        <dbReference type="ChEBI" id="CHEBI:30413"/>
    </cofactor>
</comment>
<name>A0A9N9PK05_9GLOM</name>
<dbReference type="PRINTS" id="PR00463">
    <property type="entry name" value="EP450I"/>
</dbReference>
<comment type="similarity">
    <text evidence="4">Belongs to the cytochrome P450 family.</text>
</comment>
<dbReference type="AlphaFoldDB" id="A0A9N9PK05"/>
<dbReference type="PANTHER" id="PTHR24301:SF2">
    <property type="entry name" value="THROMBOXANE-A SYNTHASE"/>
    <property type="match status" value="1"/>
</dbReference>
<proteinExistence type="inferred from homology"/>
<dbReference type="Pfam" id="PF00067">
    <property type="entry name" value="p450"/>
    <property type="match status" value="1"/>
</dbReference>
<evidence type="ECO:0000313" key="6">
    <source>
        <dbReference type="Proteomes" id="UP000789759"/>
    </source>
</evidence>
<keyword evidence="2 3" id="KW-0408">Iron</keyword>
<keyword evidence="3 4" id="KW-0349">Heme</keyword>
<evidence type="ECO:0000313" key="5">
    <source>
        <dbReference type="EMBL" id="CAG8823928.1"/>
    </source>
</evidence>
<protein>
    <submittedName>
        <fullName evidence="5">20463_t:CDS:1</fullName>
    </submittedName>
</protein>
<dbReference type="Proteomes" id="UP000789759">
    <property type="component" value="Unassembled WGS sequence"/>
</dbReference>
<evidence type="ECO:0000256" key="1">
    <source>
        <dbReference type="ARBA" id="ARBA00022723"/>
    </source>
</evidence>
<dbReference type="PRINTS" id="PR00385">
    <property type="entry name" value="P450"/>
</dbReference>
<keyword evidence="4" id="KW-0503">Monooxygenase</keyword>
<keyword evidence="4" id="KW-0560">Oxidoreductase</keyword>
<dbReference type="PROSITE" id="PS00086">
    <property type="entry name" value="CYTOCHROME_P450"/>
    <property type="match status" value="1"/>
</dbReference>
<evidence type="ECO:0000256" key="3">
    <source>
        <dbReference type="PIRSR" id="PIRSR602401-1"/>
    </source>
</evidence>
<organism evidence="5 6">
    <name type="scientific">Cetraspora pellucida</name>
    <dbReference type="NCBI Taxonomy" id="1433469"/>
    <lineage>
        <taxon>Eukaryota</taxon>
        <taxon>Fungi</taxon>
        <taxon>Fungi incertae sedis</taxon>
        <taxon>Mucoromycota</taxon>
        <taxon>Glomeromycotina</taxon>
        <taxon>Glomeromycetes</taxon>
        <taxon>Diversisporales</taxon>
        <taxon>Gigasporaceae</taxon>
        <taxon>Cetraspora</taxon>
    </lineage>
</organism>
<sequence>FAKWFHAFANEIISVIVTSERTYSIASYYNTQSAVKHEYSDALVEDGNKFVNALVDNIQALTFFMLFGKFLRHYVPIIRDMANFYLKNRDYLHERLDRIIKTRREKIEEMPVDTEMGSDMLTSLITLNTEKNTDTAKIKIVDGETFEPMPDEEIRSNLLEAFGAGSDSVKIDSMFSKSSNLSYLTSDDLLKLKYCEAIIKEALRMIPVVNMVTRHMTEECEIAGYKWAAGTLFHINISGIHSHPEVWPNPEVFDPDRFYNVDQDDKRLKNNYSLITFGGGLRICPGRKLAMSQLLFLMASVYRYYNVELVNMHEPLKIDSLTSNNVPELKVKISPRVN</sequence>
<reference evidence="5" key="1">
    <citation type="submission" date="2021-06" db="EMBL/GenBank/DDBJ databases">
        <authorList>
            <person name="Kallberg Y."/>
            <person name="Tangrot J."/>
            <person name="Rosling A."/>
        </authorList>
    </citation>
    <scope>NUCLEOTIDE SEQUENCE</scope>
    <source>
        <strain evidence="5">FL966</strain>
    </source>
</reference>
<dbReference type="SUPFAM" id="SSF48264">
    <property type="entry name" value="Cytochrome P450"/>
    <property type="match status" value="1"/>
</dbReference>
<dbReference type="InterPro" id="IPR001128">
    <property type="entry name" value="Cyt_P450"/>
</dbReference>
<dbReference type="PANTHER" id="PTHR24301">
    <property type="entry name" value="THROMBOXANE-A SYNTHASE"/>
    <property type="match status" value="1"/>
</dbReference>
<dbReference type="Gene3D" id="1.10.630.10">
    <property type="entry name" value="Cytochrome P450"/>
    <property type="match status" value="2"/>
</dbReference>
<feature type="non-terminal residue" evidence="5">
    <location>
        <position position="338"/>
    </location>
</feature>
<dbReference type="GO" id="GO:0020037">
    <property type="term" value="F:heme binding"/>
    <property type="evidence" value="ECO:0007669"/>
    <property type="project" value="InterPro"/>
</dbReference>
<evidence type="ECO:0000256" key="4">
    <source>
        <dbReference type="RuleBase" id="RU000461"/>
    </source>
</evidence>
<comment type="caution">
    <text evidence="5">The sequence shown here is derived from an EMBL/GenBank/DDBJ whole genome shotgun (WGS) entry which is preliminary data.</text>
</comment>
<dbReference type="InterPro" id="IPR036396">
    <property type="entry name" value="Cyt_P450_sf"/>
</dbReference>